<evidence type="ECO:0000256" key="7">
    <source>
        <dbReference type="ARBA" id="ARBA00023136"/>
    </source>
</evidence>
<evidence type="ECO:0000256" key="1">
    <source>
        <dbReference type="ARBA" id="ARBA00004651"/>
    </source>
</evidence>
<accession>A0A3E1NVD2</accession>
<sequence>MLQVALARETNTDALRAGKDILYAIQLNTTTDAQTAKRYIDSLAENWGDNAPVFLSAYAKSKKPFADYAGQKASSLERKYDYLQKVQNLFSGLSLGSILILIALGLSIVYGLAGIINMAHGEFLMIGAYTTYCIQTLFTEVLKVPYTDLLFIISLPLSFLVAGLLGLLLERLVVRHLYARPLESLLATWGVSLILIQTARSLFGDLTAVKTPAFLSGGLAVSPHLVLPYNRIFIIGLTALIVLLTYLMLYKTRIGLQIRAVTQNRNMSACLGIDTKKVAALTFFFGSGLAGIAGCAMTLIGNVVPDMGQTYIVDSFLVVVTGGVGKIVGTIVSGLGIGFFTKILEAFFQAVYGKVCILLFIMLFMQYKPKGLFPYKGRLAED</sequence>
<evidence type="ECO:0000256" key="5">
    <source>
        <dbReference type="ARBA" id="ARBA00022970"/>
    </source>
</evidence>
<dbReference type="PANTHER" id="PTHR11795:SF447">
    <property type="entry name" value="ABC TRANSPORTER PERMEASE PROTEIN"/>
    <property type="match status" value="1"/>
</dbReference>
<dbReference type="InterPro" id="IPR001851">
    <property type="entry name" value="ABC_transp_permease"/>
</dbReference>
<evidence type="ECO:0000256" key="3">
    <source>
        <dbReference type="ARBA" id="ARBA00022475"/>
    </source>
</evidence>
<dbReference type="GO" id="GO:0005886">
    <property type="term" value="C:plasma membrane"/>
    <property type="evidence" value="ECO:0007669"/>
    <property type="project" value="UniProtKB-SubCell"/>
</dbReference>
<feature type="transmembrane region" description="Helical" evidence="9">
    <location>
        <begin position="149"/>
        <end position="169"/>
    </location>
</feature>
<dbReference type="PANTHER" id="PTHR11795">
    <property type="entry name" value="BRANCHED-CHAIN AMINO ACID TRANSPORT SYSTEM PERMEASE PROTEIN LIVH"/>
    <property type="match status" value="1"/>
</dbReference>
<dbReference type="InterPro" id="IPR052157">
    <property type="entry name" value="BCAA_transport_permease"/>
</dbReference>
<evidence type="ECO:0000313" key="10">
    <source>
        <dbReference type="EMBL" id="RFM31912.1"/>
    </source>
</evidence>
<organism evidence="10 11">
    <name type="scientific">Chitinophaga silvisoli</name>
    <dbReference type="NCBI Taxonomy" id="2291814"/>
    <lineage>
        <taxon>Bacteria</taxon>
        <taxon>Pseudomonadati</taxon>
        <taxon>Bacteroidota</taxon>
        <taxon>Chitinophagia</taxon>
        <taxon>Chitinophagales</taxon>
        <taxon>Chitinophagaceae</taxon>
        <taxon>Chitinophaga</taxon>
    </lineage>
</organism>
<name>A0A3E1NVD2_9BACT</name>
<keyword evidence="2" id="KW-0813">Transport</keyword>
<keyword evidence="3" id="KW-1003">Cell membrane</keyword>
<dbReference type="GO" id="GO:0006865">
    <property type="term" value="P:amino acid transport"/>
    <property type="evidence" value="ECO:0007669"/>
    <property type="project" value="UniProtKB-KW"/>
</dbReference>
<evidence type="ECO:0000256" key="9">
    <source>
        <dbReference type="SAM" id="Phobius"/>
    </source>
</evidence>
<dbReference type="Pfam" id="PF02653">
    <property type="entry name" value="BPD_transp_2"/>
    <property type="match status" value="1"/>
</dbReference>
<keyword evidence="11" id="KW-1185">Reference proteome</keyword>
<dbReference type="EMBL" id="QTJV01000012">
    <property type="protein sequence ID" value="RFM31912.1"/>
    <property type="molecule type" value="Genomic_DNA"/>
</dbReference>
<protein>
    <submittedName>
        <fullName evidence="10">Urea ABC transporter permease subunit UrtB</fullName>
    </submittedName>
</protein>
<dbReference type="OrthoDB" id="9807115at2"/>
<evidence type="ECO:0000256" key="2">
    <source>
        <dbReference type="ARBA" id="ARBA00022448"/>
    </source>
</evidence>
<reference evidence="10 11" key="1">
    <citation type="submission" date="2018-08" db="EMBL/GenBank/DDBJ databases">
        <title>Chitinophaga sp. K20C18050901, a novel bacterium isolated from forest soil.</title>
        <authorList>
            <person name="Wang C."/>
        </authorList>
    </citation>
    <scope>NUCLEOTIDE SEQUENCE [LARGE SCALE GENOMIC DNA]</scope>
    <source>
        <strain evidence="10 11">K20C18050901</strain>
    </source>
</reference>
<proteinExistence type="inferred from homology"/>
<evidence type="ECO:0000256" key="6">
    <source>
        <dbReference type="ARBA" id="ARBA00022989"/>
    </source>
</evidence>
<comment type="similarity">
    <text evidence="8">Belongs to the binding-protein-dependent transport system permease family. LivHM subfamily.</text>
</comment>
<comment type="caution">
    <text evidence="10">The sequence shown here is derived from an EMBL/GenBank/DDBJ whole genome shotgun (WGS) entry which is preliminary data.</text>
</comment>
<keyword evidence="6 9" id="KW-1133">Transmembrane helix</keyword>
<evidence type="ECO:0000256" key="8">
    <source>
        <dbReference type="ARBA" id="ARBA00037998"/>
    </source>
</evidence>
<dbReference type="GO" id="GO:0022857">
    <property type="term" value="F:transmembrane transporter activity"/>
    <property type="evidence" value="ECO:0007669"/>
    <property type="project" value="InterPro"/>
</dbReference>
<keyword evidence="4 9" id="KW-0812">Transmembrane</keyword>
<feature type="transmembrane region" description="Helical" evidence="9">
    <location>
        <begin position="232"/>
        <end position="250"/>
    </location>
</feature>
<comment type="subcellular location">
    <subcellularLocation>
        <location evidence="1">Cell membrane</location>
        <topology evidence="1">Multi-pass membrane protein</topology>
    </subcellularLocation>
</comment>
<feature type="transmembrane region" description="Helical" evidence="9">
    <location>
        <begin position="181"/>
        <end position="199"/>
    </location>
</feature>
<dbReference type="InterPro" id="IPR017779">
    <property type="entry name" value="ABC_UrtB_bac"/>
</dbReference>
<dbReference type="AlphaFoldDB" id="A0A3E1NVD2"/>
<feature type="transmembrane region" description="Helical" evidence="9">
    <location>
        <begin position="347"/>
        <end position="367"/>
    </location>
</feature>
<evidence type="ECO:0000256" key="4">
    <source>
        <dbReference type="ARBA" id="ARBA00022692"/>
    </source>
</evidence>
<keyword evidence="5" id="KW-0029">Amino-acid transport</keyword>
<dbReference type="CDD" id="cd06582">
    <property type="entry name" value="TM_PBP1_LivH_like"/>
    <property type="match status" value="1"/>
</dbReference>
<dbReference type="Proteomes" id="UP000261174">
    <property type="component" value="Unassembled WGS sequence"/>
</dbReference>
<evidence type="ECO:0000313" key="11">
    <source>
        <dbReference type="Proteomes" id="UP000261174"/>
    </source>
</evidence>
<keyword evidence="7 9" id="KW-0472">Membrane</keyword>
<feature type="transmembrane region" description="Helical" evidence="9">
    <location>
        <begin position="278"/>
        <end position="304"/>
    </location>
</feature>
<dbReference type="NCBIfam" id="TIGR03409">
    <property type="entry name" value="urea_trans_UrtB"/>
    <property type="match status" value="1"/>
</dbReference>
<gene>
    <name evidence="10" type="primary">urtB</name>
    <name evidence="10" type="ORF">DXN04_26640</name>
</gene>
<feature type="transmembrane region" description="Helical" evidence="9">
    <location>
        <begin position="316"/>
        <end position="340"/>
    </location>
</feature>
<feature type="transmembrane region" description="Helical" evidence="9">
    <location>
        <begin position="89"/>
        <end position="116"/>
    </location>
</feature>